<dbReference type="Proteomes" id="UP000228528">
    <property type="component" value="Unassembled WGS sequence"/>
</dbReference>
<dbReference type="InterPro" id="IPR051396">
    <property type="entry name" value="Bact_Antivir_Def_Nuclease"/>
</dbReference>
<dbReference type="InterPro" id="IPR027417">
    <property type="entry name" value="P-loop_NTPase"/>
</dbReference>
<dbReference type="Gene3D" id="3.40.50.300">
    <property type="entry name" value="P-loop containing nucleotide triphosphate hydrolases"/>
    <property type="match status" value="1"/>
</dbReference>
<dbReference type="EMBL" id="PFBW01000102">
    <property type="protein sequence ID" value="PIR77461.1"/>
    <property type="molecule type" value="Genomic_DNA"/>
</dbReference>
<evidence type="ECO:0000313" key="3">
    <source>
        <dbReference type="EMBL" id="PIR77461.1"/>
    </source>
</evidence>
<proteinExistence type="predicted"/>
<dbReference type="SUPFAM" id="SSF52540">
    <property type="entry name" value="P-loop containing nucleoside triphosphate hydrolases"/>
    <property type="match status" value="1"/>
</dbReference>
<dbReference type="Pfam" id="PF20469">
    <property type="entry name" value="OLD-like_TOPRIM"/>
    <property type="match status" value="1"/>
</dbReference>
<name>A0A2M6P181_9BACT</name>
<evidence type="ECO:0000259" key="2">
    <source>
        <dbReference type="Pfam" id="PF20469"/>
    </source>
</evidence>
<dbReference type="CDD" id="cd01026">
    <property type="entry name" value="TOPRIM_OLD"/>
    <property type="match status" value="1"/>
</dbReference>
<feature type="domain" description="Endonuclease GajA/Old nuclease/RecF-like AAA" evidence="1">
    <location>
        <begin position="1"/>
        <end position="396"/>
    </location>
</feature>
<feature type="domain" description="OLD protein-like TOPRIM" evidence="2">
    <location>
        <begin position="440"/>
        <end position="507"/>
    </location>
</feature>
<organism evidence="3 4">
    <name type="scientific">Candidatus Magasanikbacteria bacterium CG10_big_fil_rev_8_21_14_0_10_38_6</name>
    <dbReference type="NCBI Taxonomy" id="1974647"/>
    <lineage>
        <taxon>Bacteria</taxon>
        <taxon>Candidatus Magasanikiibacteriota</taxon>
    </lineage>
</organism>
<accession>A0A2M6P181</accession>
<dbReference type="InterPro" id="IPR034139">
    <property type="entry name" value="TOPRIM_OLD"/>
</dbReference>
<dbReference type="Pfam" id="PF13175">
    <property type="entry name" value="AAA_15"/>
    <property type="match status" value="1"/>
</dbReference>
<evidence type="ECO:0000259" key="1">
    <source>
        <dbReference type="Pfam" id="PF13175"/>
    </source>
</evidence>
<gene>
    <name evidence="3" type="ORF">COU30_02300</name>
</gene>
<sequence>MYLSKVFIKNYRSIKELEVSFKKGKNVIVGRNNSGKSNIVKAIDIVLGERSPDWDKSENISENDFHNGNTEEDIFIWCELTRDISSDTGEIEDLNFSEAGKTAYVKIQTPSQTDRYNGDDYIIEISDEFDTDQIEKLFYFELEEGQSKLDANEFKKMWIGGKSYCKKTLEQEFSNAKKIAFAFMAKKEDGKIIKHLSFFYTDDEANWKVGSNAGSLRNFFLQSAIIPAFRDTKDQLRINQWSWYGKLLKQYIDTENQDLKTAFGEVKKASDNVFKDLQSKICDKKTNIAFPGTTISFKFNPDTKQDIYKNALIYVDDGFNSELADKGSGIQSAVTISLFDFYIREVVHTSGSLLVIEEPELYLHPHGRRVISDRLNHFLDGGKNQVIVTTHSTEFIVPVSEELNIICVQKKNDGTVAKNTSFSTPKRKQILIRKQHAEMFFADAVILTEDAKYILEELAKEVHGASKDWLNENNISVLNVGGKTEFWKYAEVLQELEIPFFIIPDFDFLNNGISDYFTKLKFTQDRINELNTLKSTYSLTGFKNLANLQSTEQDGVKEYMSKLKDENIFLLSGELEDLYLEDKKPHYTKEQGVLETIATMIENGEKISDFIVADDFLDFFVFFREKMQILDNPSTLNLAEESDGIESESDITPEDLPF</sequence>
<dbReference type="AlphaFoldDB" id="A0A2M6P181"/>
<dbReference type="PANTHER" id="PTHR43581:SF4">
    <property type="entry name" value="ATP_GTP PHOSPHATASE"/>
    <property type="match status" value="1"/>
</dbReference>
<reference evidence="4" key="1">
    <citation type="submission" date="2017-09" db="EMBL/GenBank/DDBJ databases">
        <title>Depth-based differentiation of microbial function through sediment-hosted aquifers and enrichment of novel symbionts in the deep terrestrial subsurface.</title>
        <authorList>
            <person name="Probst A.J."/>
            <person name="Ladd B."/>
            <person name="Jarett J.K."/>
            <person name="Geller-Mcgrath D.E."/>
            <person name="Sieber C.M.K."/>
            <person name="Emerson J.B."/>
            <person name="Anantharaman K."/>
            <person name="Thomas B.C."/>
            <person name="Malmstrom R."/>
            <person name="Stieglmeier M."/>
            <person name="Klingl A."/>
            <person name="Woyke T."/>
            <person name="Ryan C.M."/>
            <person name="Banfield J.F."/>
        </authorList>
    </citation>
    <scope>NUCLEOTIDE SEQUENCE [LARGE SCALE GENOMIC DNA]</scope>
</reference>
<comment type="caution">
    <text evidence="3">The sequence shown here is derived from an EMBL/GenBank/DDBJ whole genome shotgun (WGS) entry which is preliminary data.</text>
</comment>
<dbReference type="InterPro" id="IPR041685">
    <property type="entry name" value="AAA_GajA/Old/RecF-like"/>
</dbReference>
<evidence type="ECO:0000313" key="4">
    <source>
        <dbReference type="Proteomes" id="UP000228528"/>
    </source>
</evidence>
<dbReference type="PANTHER" id="PTHR43581">
    <property type="entry name" value="ATP/GTP PHOSPHATASE"/>
    <property type="match status" value="1"/>
</dbReference>
<protein>
    <submittedName>
        <fullName evidence="3">Uncharacterized protein</fullName>
    </submittedName>
</protein>